<dbReference type="NCBIfam" id="TIGR04131">
    <property type="entry name" value="Bac_Flav_CTERM"/>
    <property type="match status" value="1"/>
</dbReference>
<dbReference type="STRING" id="1914963.AWW67_04070"/>
<protein>
    <recommendedName>
        <fullName evidence="1">PKD domain-containing protein</fullName>
    </recommendedName>
</protein>
<reference evidence="2 3" key="1">
    <citation type="submission" date="2016-01" db="EMBL/GenBank/DDBJ databases">
        <title>Genome sequencing of Roseivirga seohaensis SW-152.</title>
        <authorList>
            <person name="Selvaratnam C."/>
            <person name="Thevarajoo S."/>
            <person name="Goh K.M."/>
            <person name="Ee R."/>
            <person name="Chan K.-G."/>
            <person name="Chong C.S."/>
        </authorList>
    </citation>
    <scope>NUCLEOTIDE SEQUENCE [LARGE SCALE GENOMIC DNA]</scope>
    <source>
        <strain evidence="2 3">SW-152</strain>
    </source>
</reference>
<dbReference type="InterPro" id="IPR026341">
    <property type="entry name" value="T9SS_type_B"/>
</dbReference>
<dbReference type="InterPro" id="IPR035986">
    <property type="entry name" value="PKD_dom_sf"/>
</dbReference>
<dbReference type="InterPro" id="IPR025667">
    <property type="entry name" value="SprB_repeat"/>
</dbReference>
<proteinExistence type="predicted"/>
<dbReference type="InterPro" id="IPR000601">
    <property type="entry name" value="PKD_dom"/>
</dbReference>
<comment type="caution">
    <text evidence="2">The sequence shown here is derived from an EMBL/GenBank/DDBJ whole genome shotgun (WGS) entry which is preliminary data.</text>
</comment>
<dbReference type="Gene3D" id="2.60.40.740">
    <property type="match status" value="30"/>
</dbReference>
<dbReference type="SUPFAM" id="SSF49299">
    <property type="entry name" value="PKD domain"/>
    <property type="match status" value="1"/>
</dbReference>
<dbReference type="Proteomes" id="UP000075663">
    <property type="component" value="Unassembled WGS sequence"/>
</dbReference>
<evidence type="ECO:0000313" key="3">
    <source>
        <dbReference type="Proteomes" id="UP000075663"/>
    </source>
</evidence>
<gene>
    <name evidence="2" type="ORF">AWW67_04070</name>
</gene>
<evidence type="ECO:0000313" key="2">
    <source>
        <dbReference type="EMBL" id="KYG84296.1"/>
    </source>
</evidence>
<dbReference type="EMBL" id="LRPB01000023">
    <property type="protein sequence ID" value="KYG84296.1"/>
    <property type="molecule type" value="Genomic_DNA"/>
</dbReference>
<dbReference type="CDD" id="cd00146">
    <property type="entry name" value="PKD"/>
    <property type="match status" value="1"/>
</dbReference>
<name>A0A150Y043_9BACT</name>
<dbReference type="PROSITE" id="PS50093">
    <property type="entry name" value="PKD"/>
    <property type="match status" value="1"/>
</dbReference>
<evidence type="ECO:0000259" key="1">
    <source>
        <dbReference type="PROSITE" id="PS50093"/>
    </source>
</evidence>
<organism evidence="2 3">
    <name type="scientific">Roseivirga seohaensis</name>
    <dbReference type="NCBI Taxonomy" id="1914963"/>
    <lineage>
        <taxon>Bacteria</taxon>
        <taxon>Pseudomonadati</taxon>
        <taxon>Bacteroidota</taxon>
        <taxon>Cytophagia</taxon>
        <taxon>Cytophagales</taxon>
        <taxon>Roseivirgaceae</taxon>
        <taxon>Roseivirga</taxon>
    </lineage>
</organism>
<accession>A0A150Y043</accession>
<dbReference type="Pfam" id="PF13573">
    <property type="entry name" value="SprB"/>
    <property type="match status" value="36"/>
</dbReference>
<feature type="domain" description="PKD" evidence="1">
    <location>
        <begin position="3016"/>
        <end position="3086"/>
    </location>
</feature>
<dbReference type="InterPro" id="IPR013783">
    <property type="entry name" value="Ig-like_fold"/>
</dbReference>
<dbReference type="Gene3D" id="2.60.40.10">
    <property type="entry name" value="Immunoglobulins"/>
    <property type="match status" value="1"/>
</dbReference>
<dbReference type="SMART" id="SM00089">
    <property type="entry name" value="PKD"/>
    <property type="match status" value="2"/>
</dbReference>
<dbReference type="RefSeq" id="WP_062301103.1">
    <property type="nucleotide sequence ID" value="NZ_LRPB01000023.1"/>
</dbReference>
<dbReference type="InterPro" id="IPR022409">
    <property type="entry name" value="PKD/Chitinase_dom"/>
</dbReference>
<dbReference type="Pfam" id="PF13585">
    <property type="entry name" value="CHU_C"/>
    <property type="match status" value="1"/>
</dbReference>
<sequence>MLITHSKKWFIRIIILFAVIFGLAKSAYSQGPVISSVNINSCVGEIRISVTNGVLPYTFTWEDSGGNPVGGNSFLLNGIGADDYRVTVTDGNGDMTTAVYTVTDPPDLVGSVVVNDVSCKGGADAQVVVTMANGNPDYAWVLTNSASNIVGTGNVGGTIITIGGLGVDNYQLIVTDEDGCAGVIGFSVTEPIDFLGANLVSQTDATCSDLANGSLEVVGTGGWGNYTYQWYTEPGGAFLGNGASINSLLPGNYRVYITDDNGCVVDRTYTIDSPDPIAITPSVTDASCNTGNDGSIDITVIGGNGGYTYSWSNGATSEDISGLTAGNYTVTITDNLGCNYSETFTVGEPNALAINPTITDVKCFGNNSGRIRTNPSGGTAPYTYLWSTGHTGRNLNNQTAGSYSVTITDKNGCTVSGTYTINEPATALSVQSVANNSPSCFGANDGSLNIVMQGGAAPYSYSWSNGANTANPTGLTSGTYTFTVTDNNGCTFTDSYTVTDPPQIIVTPTLLTEPTCNGGANGSITVIASNGTGPYTYDWGGGNTGPTLSNVPAGTYTVTVTDNGTTCSTTQNVTLGEPDLIVANAVVEDISCNGQVDGSITLAPTGGTGGYTYLWNTGATTDNISGLTAGSYSVTITDASACSVFESFTIVEPDPLTSTVIKQDVLCKGQSTGSIDLSPADGTAPYSFVWSNGATSEDLTNVPAGNYSVTITDASGCSIVKAITIDEPAEVLALSGTATNVTCNGSANGSIDFEVKGGVAPYSYSWNTGAVSQDLSNLSPGVYTVQVIDANGCIKFDSFTITQPAALAVNPSKTDITCNGANDGIINLNVSGGTAPYTYLWNDGNTDQNRTALSAANYTVTVTDANGCQNIQNITISEPLVLSVTSVKQDVLCFGDASGVANITVSGGTLPYSYSWSNGDITEDLNGVVAGNYTVTITDANGCTTTENIQINEPSSALTFTPTVGQITCNGAADGAISLNVSGGTAPYTYNWSNGSTSQNLSGLSPGTYSVIIRDANNCQVTGSYEITDPPILNLSGTETDITCFGANDGKIDITVSGGEAPYTFVWSNGDNTEDISGLAPGAYTVQVIDNRGCSISKNFNLSQPTALNIAYTKADVNCFGGNDGSIDLTVTGGTAPYSYSWDSGQAQADITDLVAGTYTVTVTDGNGCQSIESIVIDEPAAALAITNTVTDLSCFGSNNGSIALVTSGGTVPYTYAWSNGKTTRDIFGLTPGAYQVTVTDANGCSLQETFNITMPTALDVTASTSNLSCNGTMNGAIDLTVTGGTAPYTYGWNNGETTEDLTNISGGTYQVFITDANGCSLTRTYTITEPLALVASITKQDVTCFGQGDGDIDVTISGGIAPYTYSWSNGAITKDLANISGGTYTLTVTDNNGCQTIETVVIDEPLSALAASGTSTDVSCFGGNDGTVDLTVSGGTAPYTYAWNNGRTTEDVAGLTAGNYQVIVTDARGCTMAVPFTIGSPTLMQANASISNITCNGADDGAIDLTVSGGTAPYTFLWSNGETTEDLSAQTPGNYSVQITDANGCVISRSFQITEPAAMQLTYTQTDVLCFGNSTGAIDITVTGGVGGYTYAWSNGATSEDLSNLTAGNYSVIVTDVNGCSVSQNIQITQPIAALAATETKTNLTCFGANDGAIDLTVTGGTAPYAYAWSNGKTTEDNFNVAAGVYDVTITDANGCSIQKSYTITSPYELTLSGTTSDISCFGAADGAINITATGGTAPYTFVWSNGAGTEDISGLSPGNYSVQITDANGCTKAESYTITQPAVLQLTYIQTDVLCFGNSTGAIDITVTGGTGAYTYAWSNGATSEDLSDLTAGNYSVTVTDVNGCSVTQNIQITQPLAALAVSETKTNLTCFGANDGTIDLTVTGGTAPYTYAWSNGKTTEDNFNVAAGVYDVTITDANGCSIQKSYTITSPDELTLSGATSDISCFGAADGAINITAMGGTAPYTFVWSNGAGTEDISGLSPGNYSVQITDANGCTKAESFTITEPTVLAFSHNKVDVSCFGGSDASINISIVGGTAPYTYAWSNGATSEDISGLSAGDYTVVVTDVNGCQISQTINVVEPIAALSAVESITNLTCFGANDGSIELLVTGGTAPYTYNWNNGSSTEDIYAQAAGAYQVTITDANGCSIQGNYSITTPDPLTSIGTAQNISCNGLTDGSIDLTVTGGTAPYVYSWSNGETTEDLSNLAIGSYQVQVTDAQGCSISRSFNITQPLPLTLNYVSNNVSCFQAGDGNITTQVSGGTAPYTYAWNNGATTKNISALTGGNYELTVTDANGCQTTKNITITEPISALNAVETITDAGCNGLPNARIDLTVTGGTAPYNYLWSNGSVQRDLVNIFAGNYQVTVTDRNGCTFSASYTINQPNAITADLAITNTTCFGDTDGSIIVTPSGGTAPYTYIWSNGATSKDLINVAGGTYNLTITDANNCSSTSSVEIGDSRNLNVSIQKTDVLCKGESNGAIVLNVTGGSGAYTYVWDNGSEGKVLTNLSAGVYSVLISDAAGCATTASIVISEPALALGVIVDRTQEFACFGDNTGFANAIPSGGVAPYTYLWSNGARTRQINNLSAGNYTVSVTDANGCLVQQSFSIQQPAKPVSVSAKGGLQLSCAGDGNGAIELNVEGGTSPYTYLWSTGSTASKIENLTAGDYTVRVSDAKGCITEKVFSVEEPSPLVIADARVNESQCFDDRNGSISLDVSGGVFPYTYQWSNGATTKNLVGITAGTFTVEITDANGCSVQGVYTLSTPERFIAAPSISEISCVGANDASISLNIEGGIDPVSIQWNTGANSEVITDLAPDQYNVLITDKKGCTIQKLFNIIEPLPLTLDAYIEDAARCNDPKSGRINVIVSGGREPYSYRWNNGETGSELVDVLPGTYVVTVSDRYGCEVQGTYIVQQPEPLRIGLTSVREVDCENRVAGVRVKANVTGGFGNYTYNWSLGSSNNNEIFLTQPGRLNLEILDDRGCVQSKAIDISIPEFGEAEFSYNAESLREMGDLAANDPVNFYDESVGNIIDWDWDFGDGFDSDEIDPIHTYDAPGTYTVTLITTDDIGCTSSKTTVLEITEGYRIMAPTAFSPNGDGNNDYFRPRFLGLTTIQFSVFNTWGELVFSTSDLETKGWDGIVKGLPAENGNYVYKISGFTQNGLKVERNGVFALIK</sequence>
<dbReference type="Pfam" id="PF18911">
    <property type="entry name" value="PKD_4"/>
    <property type="match status" value="1"/>
</dbReference>